<dbReference type="OrthoDB" id="1728340at2759"/>
<evidence type="ECO:0000256" key="1">
    <source>
        <dbReference type="ARBA" id="ARBA00004141"/>
    </source>
</evidence>
<gene>
    <name evidence="8" type="ORF">FRX31_006816</name>
</gene>
<keyword evidence="3 6" id="KW-0812">Transmembrane</keyword>
<dbReference type="GO" id="GO:0016020">
    <property type="term" value="C:membrane"/>
    <property type="evidence" value="ECO:0007669"/>
    <property type="project" value="UniProtKB-SubCell"/>
</dbReference>
<evidence type="ECO:0000256" key="3">
    <source>
        <dbReference type="ARBA" id="ARBA00022692"/>
    </source>
</evidence>
<dbReference type="AlphaFoldDB" id="A0A7J6X3C6"/>
<feature type="transmembrane region" description="Helical" evidence="6">
    <location>
        <begin position="218"/>
        <end position="239"/>
    </location>
</feature>
<keyword evidence="9" id="KW-1185">Reference proteome</keyword>
<keyword evidence="5 6" id="KW-0472">Membrane</keyword>
<feature type="transmembrane region" description="Helical" evidence="6">
    <location>
        <begin position="79"/>
        <end position="102"/>
    </location>
</feature>
<evidence type="ECO:0000256" key="4">
    <source>
        <dbReference type="ARBA" id="ARBA00022989"/>
    </source>
</evidence>
<dbReference type="InterPro" id="IPR030184">
    <property type="entry name" value="WAT1-related"/>
</dbReference>
<name>A0A7J6X3C6_THATH</name>
<keyword evidence="4 6" id="KW-1133">Transmembrane helix</keyword>
<feature type="transmembrane region" description="Helical" evidence="6">
    <location>
        <begin position="47"/>
        <end position="67"/>
    </location>
</feature>
<evidence type="ECO:0000256" key="2">
    <source>
        <dbReference type="ARBA" id="ARBA00007635"/>
    </source>
</evidence>
<comment type="subcellular location">
    <subcellularLocation>
        <location evidence="1 6">Membrane</location>
        <topology evidence="1 6">Multi-pass membrane protein</topology>
    </subcellularLocation>
</comment>
<feature type="transmembrane region" description="Helical" evidence="6">
    <location>
        <begin position="154"/>
        <end position="175"/>
    </location>
</feature>
<dbReference type="SUPFAM" id="SSF103481">
    <property type="entry name" value="Multidrug resistance efflux transporter EmrE"/>
    <property type="match status" value="2"/>
</dbReference>
<reference evidence="8 9" key="1">
    <citation type="submission" date="2020-06" db="EMBL/GenBank/DDBJ databases">
        <title>Transcriptomic and genomic resources for Thalictrum thalictroides and T. hernandezii: Facilitating candidate gene discovery in an emerging model plant lineage.</title>
        <authorList>
            <person name="Arias T."/>
            <person name="Riano-Pachon D.M."/>
            <person name="Di Stilio V.S."/>
        </authorList>
    </citation>
    <scope>NUCLEOTIDE SEQUENCE [LARGE SCALE GENOMIC DNA]</scope>
    <source>
        <strain evidence="9">cv. WT478/WT964</strain>
        <tissue evidence="8">Leaves</tissue>
    </source>
</reference>
<evidence type="ECO:0000256" key="6">
    <source>
        <dbReference type="RuleBase" id="RU363077"/>
    </source>
</evidence>
<feature type="transmembrane region" description="Helical" evidence="6">
    <location>
        <begin position="14"/>
        <end position="35"/>
    </location>
</feature>
<comment type="caution">
    <text evidence="8">The sequence shown here is derived from an EMBL/GenBank/DDBJ whole genome shotgun (WGS) entry which is preliminary data.</text>
</comment>
<dbReference type="EMBL" id="JABWDY010006565">
    <property type="protein sequence ID" value="KAF5203597.1"/>
    <property type="molecule type" value="Genomic_DNA"/>
</dbReference>
<protein>
    <recommendedName>
        <fullName evidence="6">WAT1-related protein</fullName>
    </recommendedName>
</protein>
<evidence type="ECO:0000313" key="9">
    <source>
        <dbReference type="Proteomes" id="UP000554482"/>
    </source>
</evidence>
<evidence type="ECO:0000313" key="8">
    <source>
        <dbReference type="EMBL" id="KAF5203597.1"/>
    </source>
</evidence>
<dbReference type="PANTHER" id="PTHR31218">
    <property type="entry name" value="WAT1-RELATED PROTEIN"/>
    <property type="match status" value="1"/>
</dbReference>
<dbReference type="Proteomes" id="UP000554482">
    <property type="component" value="Unassembled WGS sequence"/>
</dbReference>
<feature type="transmembrane region" description="Helical" evidence="6">
    <location>
        <begin position="187"/>
        <end position="206"/>
    </location>
</feature>
<proteinExistence type="inferred from homology"/>
<evidence type="ECO:0000256" key="5">
    <source>
        <dbReference type="ARBA" id="ARBA00023136"/>
    </source>
</evidence>
<dbReference type="GO" id="GO:0022857">
    <property type="term" value="F:transmembrane transporter activity"/>
    <property type="evidence" value="ECO:0007669"/>
    <property type="project" value="InterPro"/>
</dbReference>
<feature type="domain" description="EamA" evidence="7">
    <location>
        <begin position="124"/>
        <end position="262"/>
    </location>
</feature>
<accession>A0A7J6X3C6</accession>
<evidence type="ECO:0000259" key="7">
    <source>
        <dbReference type="Pfam" id="PF00892"/>
    </source>
</evidence>
<comment type="similarity">
    <text evidence="2 6">Belongs to the drug/metabolite transporter (DMT) superfamily. Plant drug/metabolite exporter (P-DME) (TC 2.A.7.4) family.</text>
</comment>
<dbReference type="Pfam" id="PF00892">
    <property type="entry name" value="EamA"/>
    <property type="match status" value="1"/>
</dbReference>
<dbReference type="InterPro" id="IPR037185">
    <property type="entry name" value="EmrE-like"/>
</dbReference>
<organism evidence="8 9">
    <name type="scientific">Thalictrum thalictroides</name>
    <name type="common">Rue-anemone</name>
    <name type="synonym">Anemone thalictroides</name>
    <dbReference type="NCBI Taxonomy" id="46969"/>
    <lineage>
        <taxon>Eukaryota</taxon>
        <taxon>Viridiplantae</taxon>
        <taxon>Streptophyta</taxon>
        <taxon>Embryophyta</taxon>
        <taxon>Tracheophyta</taxon>
        <taxon>Spermatophyta</taxon>
        <taxon>Magnoliopsida</taxon>
        <taxon>Ranunculales</taxon>
        <taxon>Ranunculaceae</taxon>
        <taxon>Thalictroideae</taxon>
        <taxon>Thalictrum</taxon>
    </lineage>
</organism>
<sequence>MFCRRNYPPLTFSILRKFFLIGLIGNCFGEILGYLGIRYSSPTLGSAMGNLIPAFTFLLAIVFRMEILDLKRSSSQAKALGTIVSISGAFIVTLYKGLPIIIIPSDSDVVPDQLLLSSQSNWIIGGLLLAVTSFLVALWNIVQTAAMKEYPSEIAVVFYSSLIGTIQCAIVALMAERNPTAWELKPGMELAAIVYAAIFGKVYRNLVHTWTLHRKGPVFVSMFRPLGIIIAVAMGVTFLGDTLHIGSVIGAIVIALGFYGVMWGKAKEEKMIETNEVIYSANSSTQRMPLLSNNNVMDMNP</sequence>
<dbReference type="InterPro" id="IPR000620">
    <property type="entry name" value="EamA_dom"/>
</dbReference>
<feature type="transmembrane region" description="Helical" evidence="6">
    <location>
        <begin position="245"/>
        <end position="263"/>
    </location>
</feature>
<feature type="transmembrane region" description="Helical" evidence="6">
    <location>
        <begin position="122"/>
        <end position="142"/>
    </location>
</feature>